<protein>
    <recommendedName>
        <fullName evidence="13">Alcohol dehydrogenase</fullName>
    </recommendedName>
</protein>
<organism evidence="11 12">
    <name type="scientific">Phialemonium thermophilum</name>
    <dbReference type="NCBI Taxonomy" id="223376"/>
    <lineage>
        <taxon>Eukaryota</taxon>
        <taxon>Fungi</taxon>
        <taxon>Dikarya</taxon>
        <taxon>Ascomycota</taxon>
        <taxon>Pezizomycotina</taxon>
        <taxon>Sordariomycetes</taxon>
        <taxon>Sordariomycetidae</taxon>
        <taxon>Cephalothecales</taxon>
        <taxon>Cephalothecaceae</taxon>
        <taxon>Phialemonium</taxon>
    </lineage>
</organism>
<keyword evidence="5" id="KW-0560">Oxidoreductase</keyword>
<evidence type="ECO:0008006" key="13">
    <source>
        <dbReference type="Google" id="ProtNLM"/>
    </source>
</evidence>
<dbReference type="Proteomes" id="UP001586593">
    <property type="component" value="Unassembled WGS sequence"/>
</dbReference>
<dbReference type="InterPro" id="IPR002328">
    <property type="entry name" value="ADH_Zn_CS"/>
</dbReference>
<evidence type="ECO:0000256" key="6">
    <source>
        <dbReference type="ARBA" id="ARBA00023027"/>
    </source>
</evidence>
<keyword evidence="6" id="KW-0520">NAD</keyword>
<dbReference type="Pfam" id="PF00107">
    <property type="entry name" value="ADH_zinc_N"/>
    <property type="match status" value="1"/>
</dbReference>
<comment type="similarity">
    <text evidence="2 7">Belongs to the zinc-containing alcohol dehydrogenase family.</text>
</comment>
<dbReference type="SUPFAM" id="SSF50129">
    <property type="entry name" value="GroES-like"/>
    <property type="match status" value="1"/>
</dbReference>
<dbReference type="Gene3D" id="3.40.50.720">
    <property type="entry name" value="NAD(P)-binding Rossmann-like Domain"/>
    <property type="match status" value="1"/>
</dbReference>
<feature type="domain" description="Alcohol dehydrogenase-like C-terminal" evidence="9">
    <location>
        <begin position="206"/>
        <end position="312"/>
    </location>
</feature>
<name>A0ABR3X5K6_9PEZI</name>
<keyword evidence="3 7" id="KW-0479">Metal-binding</keyword>
<evidence type="ECO:0000259" key="10">
    <source>
        <dbReference type="Pfam" id="PF08240"/>
    </source>
</evidence>
<evidence type="ECO:0000256" key="8">
    <source>
        <dbReference type="SAM" id="MobiDB-lite"/>
    </source>
</evidence>
<comment type="cofactor">
    <cofactor evidence="1 7">
        <name>Zn(2+)</name>
        <dbReference type="ChEBI" id="CHEBI:29105"/>
    </cofactor>
</comment>
<evidence type="ECO:0000313" key="12">
    <source>
        <dbReference type="Proteomes" id="UP001586593"/>
    </source>
</evidence>
<dbReference type="InterPro" id="IPR011032">
    <property type="entry name" value="GroES-like_sf"/>
</dbReference>
<dbReference type="Gene3D" id="3.90.180.10">
    <property type="entry name" value="Medium-chain alcohol dehydrogenases, catalytic domain"/>
    <property type="match status" value="1"/>
</dbReference>
<evidence type="ECO:0000256" key="1">
    <source>
        <dbReference type="ARBA" id="ARBA00001947"/>
    </source>
</evidence>
<sequence>MSTKRSASDANGHHHEDGHRPGEGDDRTMKAVFWEGKPFEMSVKRVPRARVVNDTDAVVRVTTSAICGSDLHTYHGVFGSSRVPYPMGHEAIGIVVQVGPGVETVKVGDRVVIPDLPDEGHLDIEPSLLSQFSIYGFGKDFGNLGGCQAEFVRVPFADKSLFVIDDDKIPDNEIIFLTDIFPTAWSALDISGFQPGDDVTIFGAGPVGLLCAYSAILRGASRVFSVDHVPARLAKAKSIGAIPINLADGKPADQILKIVPDGTTRVCDCIGYECVNEKLKPDEGFVINQAVQIASAGGGIGVIGVYFTEPNSKGTPRGNTLSPNVSFPITLFWEKNLTMRAGGVDPKPLIPILLELVKTGRAKPSFIISAEYQGLDDAPEGYRRFDKKFETKIVFKFPWRREDLAVASTGEESHKPEAILYDGPLGHDEESFEDFARQRVSKRRRRNAYERHPLL</sequence>
<proteinExistence type="inferred from homology"/>
<keyword evidence="4 7" id="KW-0862">Zinc</keyword>
<reference evidence="11 12" key="1">
    <citation type="journal article" date="2024" name="Commun. Biol.">
        <title>Comparative genomic analysis of thermophilic fungi reveals convergent evolutionary adaptations and gene losses.</title>
        <authorList>
            <person name="Steindorff A.S."/>
            <person name="Aguilar-Pontes M.V."/>
            <person name="Robinson A.J."/>
            <person name="Andreopoulos B."/>
            <person name="LaButti K."/>
            <person name="Kuo A."/>
            <person name="Mondo S."/>
            <person name="Riley R."/>
            <person name="Otillar R."/>
            <person name="Haridas S."/>
            <person name="Lipzen A."/>
            <person name="Grimwood J."/>
            <person name="Schmutz J."/>
            <person name="Clum A."/>
            <person name="Reid I.D."/>
            <person name="Moisan M.C."/>
            <person name="Butler G."/>
            <person name="Nguyen T.T.M."/>
            <person name="Dewar K."/>
            <person name="Conant G."/>
            <person name="Drula E."/>
            <person name="Henrissat B."/>
            <person name="Hansel C."/>
            <person name="Singer S."/>
            <person name="Hutchinson M.I."/>
            <person name="de Vries R.P."/>
            <person name="Natvig D.O."/>
            <person name="Powell A.J."/>
            <person name="Tsang A."/>
            <person name="Grigoriev I.V."/>
        </authorList>
    </citation>
    <scope>NUCLEOTIDE SEQUENCE [LARGE SCALE GENOMIC DNA]</scope>
    <source>
        <strain evidence="11 12">ATCC 24622</strain>
    </source>
</reference>
<dbReference type="PANTHER" id="PTHR42813">
    <property type="entry name" value="ZINC-TYPE ALCOHOL DEHYDROGENASE-LIKE"/>
    <property type="match status" value="1"/>
</dbReference>
<accession>A0ABR3X5K6</accession>
<dbReference type="EMBL" id="JAZHXJ010000165">
    <property type="protein sequence ID" value="KAL1870915.1"/>
    <property type="molecule type" value="Genomic_DNA"/>
</dbReference>
<dbReference type="Pfam" id="PF08240">
    <property type="entry name" value="ADH_N"/>
    <property type="match status" value="1"/>
</dbReference>
<evidence type="ECO:0000256" key="4">
    <source>
        <dbReference type="ARBA" id="ARBA00022833"/>
    </source>
</evidence>
<feature type="domain" description="Alcohol dehydrogenase-like N-terminal" evidence="10">
    <location>
        <begin position="54"/>
        <end position="156"/>
    </location>
</feature>
<evidence type="ECO:0000256" key="7">
    <source>
        <dbReference type="RuleBase" id="RU361277"/>
    </source>
</evidence>
<dbReference type="InterPro" id="IPR013149">
    <property type="entry name" value="ADH-like_C"/>
</dbReference>
<dbReference type="InterPro" id="IPR013154">
    <property type="entry name" value="ADH-like_N"/>
</dbReference>
<evidence type="ECO:0000256" key="3">
    <source>
        <dbReference type="ARBA" id="ARBA00022723"/>
    </source>
</evidence>
<comment type="caution">
    <text evidence="11">The sequence shown here is derived from an EMBL/GenBank/DDBJ whole genome shotgun (WGS) entry which is preliminary data.</text>
</comment>
<dbReference type="InterPro" id="IPR036291">
    <property type="entry name" value="NAD(P)-bd_dom_sf"/>
</dbReference>
<feature type="region of interest" description="Disordered" evidence="8">
    <location>
        <begin position="1"/>
        <end position="26"/>
    </location>
</feature>
<evidence type="ECO:0000256" key="2">
    <source>
        <dbReference type="ARBA" id="ARBA00008072"/>
    </source>
</evidence>
<evidence type="ECO:0000259" key="9">
    <source>
        <dbReference type="Pfam" id="PF00107"/>
    </source>
</evidence>
<feature type="compositionally biased region" description="Basic and acidic residues" evidence="8">
    <location>
        <begin position="11"/>
        <end position="26"/>
    </location>
</feature>
<evidence type="ECO:0000256" key="5">
    <source>
        <dbReference type="ARBA" id="ARBA00023002"/>
    </source>
</evidence>
<keyword evidence="12" id="KW-1185">Reference proteome</keyword>
<dbReference type="PROSITE" id="PS00059">
    <property type="entry name" value="ADH_ZINC"/>
    <property type="match status" value="1"/>
</dbReference>
<gene>
    <name evidence="11" type="ORF">VTK73DRAFT_2370</name>
</gene>
<dbReference type="CDD" id="cd08282">
    <property type="entry name" value="PFDH_like"/>
    <property type="match status" value="1"/>
</dbReference>
<evidence type="ECO:0000313" key="11">
    <source>
        <dbReference type="EMBL" id="KAL1870915.1"/>
    </source>
</evidence>
<dbReference type="PANTHER" id="PTHR42813:SF3">
    <property type="entry name" value="GLUTATHIONE-INDEPENDENT FORMALDEHYDE DEHYDROGENASE"/>
    <property type="match status" value="1"/>
</dbReference>
<dbReference type="SUPFAM" id="SSF51735">
    <property type="entry name" value="NAD(P)-binding Rossmann-fold domains"/>
    <property type="match status" value="1"/>
</dbReference>